<evidence type="ECO:0000256" key="6">
    <source>
        <dbReference type="SAM" id="MobiDB-lite"/>
    </source>
</evidence>
<proteinExistence type="predicted"/>
<name>A0A139A2N0_GONPJ</name>
<dbReference type="PANTHER" id="PTHR15660">
    <property type="entry name" value="BRISC AND BRCA1-A COMPLEX MEMBER 1"/>
    <property type="match status" value="1"/>
</dbReference>
<evidence type="ECO:0000256" key="2">
    <source>
        <dbReference type="ARBA" id="ARBA00022490"/>
    </source>
</evidence>
<evidence type="ECO:0000256" key="7">
    <source>
        <dbReference type="SAM" id="SignalP"/>
    </source>
</evidence>
<keyword evidence="7" id="KW-0732">Signal</keyword>
<feature type="region of interest" description="Disordered" evidence="6">
    <location>
        <begin position="139"/>
        <end position="179"/>
    </location>
</feature>
<feature type="compositionally biased region" description="Low complexity" evidence="6">
    <location>
        <begin position="139"/>
        <end position="158"/>
    </location>
</feature>
<dbReference type="GO" id="GO:0007095">
    <property type="term" value="P:mitotic G2 DNA damage checkpoint signaling"/>
    <property type="evidence" value="ECO:0007669"/>
    <property type="project" value="TreeGrafter"/>
</dbReference>
<feature type="region of interest" description="Disordered" evidence="6">
    <location>
        <begin position="290"/>
        <end position="352"/>
    </location>
</feature>
<reference evidence="8 9" key="1">
    <citation type="journal article" date="2015" name="Genome Biol. Evol.">
        <title>Phylogenomic analyses indicate that early fungi evolved digesting cell walls of algal ancestors of land plants.</title>
        <authorList>
            <person name="Chang Y."/>
            <person name="Wang S."/>
            <person name="Sekimoto S."/>
            <person name="Aerts A.L."/>
            <person name="Choi C."/>
            <person name="Clum A."/>
            <person name="LaButti K.M."/>
            <person name="Lindquist E.A."/>
            <person name="Yee Ngan C."/>
            <person name="Ohm R.A."/>
            <person name="Salamov A.A."/>
            <person name="Grigoriev I.V."/>
            <person name="Spatafora J.W."/>
            <person name="Berbee M.L."/>
        </authorList>
    </citation>
    <scope>NUCLEOTIDE SEQUENCE [LARGE SCALE GENOMIC DNA]</scope>
    <source>
        <strain evidence="8 9">JEL478</strain>
    </source>
</reference>
<feature type="chain" id="PRO_5007295906" evidence="7">
    <location>
        <begin position="24"/>
        <end position="352"/>
    </location>
</feature>
<dbReference type="OrthoDB" id="547311at2759"/>
<keyword evidence="3" id="KW-0227">DNA damage</keyword>
<evidence type="ECO:0000313" key="9">
    <source>
        <dbReference type="Proteomes" id="UP000070544"/>
    </source>
</evidence>
<evidence type="ECO:0000256" key="3">
    <source>
        <dbReference type="ARBA" id="ARBA00022763"/>
    </source>
</evidence>
<protein>
    <submittedName>
        <fullName evidence="8">Uncharacterized protein</fullName>
    </submittedName>
</protein>
<dbReference type="GO" id="GO:0016604">
    <property type="term" value="C:nuclear body"/>
    <property type="evidence" value="ECO:0007669"/>
    <property type="project" value="TreeGrafter"/>
</dbReference>
<feature type="signal peptide" evidence="7">
    <location>
        <begin position="1"/>
        <end position="23"/>
    </location>
</feature>
<comment type="subcellular location">
    <subcellularLocation>
        <location evidence="1">Nucleus</location>
    </subcellularLocation>
</comment>
<dbReference type="PANTHER" id="PTHR15660:SF1">
    <property type="entry name" value="BRISC AND BRCA1-A COMPLEX MEMBER 1"/>
    <property type="match status" value="1"/>
</dbReference>
<keyword evidence="2" id="KW-0963">Cytoplasm</keyword>
<evidence type="ECO:0000256" key="4">
    <source>
        <dbReference type="ARBA" id="ARBA00023204"/>
    </source>
</evidence>
<keyword evidence="9" id="KW-1185">Reference proteome</keyword>
<evidence type="ECO:0000256" key="1">
    <source>
        <dbReference type="ARBA" id="ARBA00004123"/>
    </source>
</evidence>
<evidence type="ECO:0000313" key="8">
    <source>
        <dbReference type="EMBL" id="KXS11040.1"/>
    </source>
</evidence>
<dbReference type="Proteomes" id="UP000070544">
    <property type="component" value="Unassembled WGS sequence"/>
</dbReference>
<dbReference type="GO" id="GO:0070552">
    <property type="term" value="C:BRISC complex"/>
    <property type="evidence" value="ECO:0007669"/>
    <property type="project" value="InterPro"/>
</dbReference>
<keyword evidence="5" id="KW-0539">Nucleus</keyword>
<feature type="compositionally biased region" description="Polar residues" evidence="6">
    <location>
        <begin position="332"/>
        <end position="352"/>
    </location>
</feature>
<dbReference type="AlphaFoldDB" id="A0A139A2N0"/>
<sequence>MPFSIRCLLILGRSVLFWKGLTSDEQKALESFYSSRRFFFDALYIHEPPGAPRRQDGRIGVQEIFYAILELSREESYIAECSRNPRSVSAKIATFLGHPMQRPKQLSADLRQKPLPRPEPQTPPATQNPFVVVQQAPLALSRESASSQSRSQATGAASLPPQHPSYAAATAGNPASSLQSPDRLYAQVHKPMKADFVSGSRLPATVGGRPLPAEPPSGGLGLSPGASVPYDTSAMFEQSTPVGDKASPTGDDVMYLNVAEMRENRSYPPMERTRSSSLENEQLGSFQQAGLYPTVASGSMSPPQSGRPLPTSSGHAYNTGAASGAIPGLQRRGTNSESRYLNNKNSGNISQR</sequence>
<dbReference type="GO" id="GO:0006302">
    <property type="term" value="P:double-strand break repair"/>
    <property type="evidence" value="ECO:0007669"/>
    <property type="project" value="TreeGrafter"/>
</dbReference>
<gene>
    <name evidence="8" type="ORF">M427DRAFT_61251</name>
</gene>
<dbReference type="GO" id="GO:0045739">
    <property type="term" value="P:positive regulation of DNA repair"/>
    <property type="evidence" value="ECO:0007669"/>
    <property type="project" value="InterPro"/>
</dbReference>
<evidence type="ECO:0000256" key="5">
    <source>
        <dbReference type="ARBA" id="ARBA00023242"/>
    </source>
</evidence>
<dbReference type="EMBL" id="KQ965810">
    <property type="protein sequence ID" value="KXS11040.1"/>
    <property type="molecule type" value="Genomic_DNA"/>
</dbReference>
<dbReference type="InterPro" id="IPR026126">
    <property type="entry name" value="BABAM1"/>
</dbReference>
<feature type="compositionally biased region" description="Polar residues" evidence="6">
    <location>
        <begin position="296"/>
        <end position="316"/>
    </location>
</feature>
<keyword evidence="4" id="KW-0234">DNA repair</keyword>
<accession>A0A139A2N0</accession>
<organism evidence="8 9">
    <name type="scientific">Gonapodya prolifera (strain JEL478)</name>
    <name type="common">Monoblepharis prolifera</name>
    <dbReference type="NCBI Taxonomy" id="1344416"/>
    <lineage>
        <taxon>Eukaryota</taxon>
        <taxon>Fungi</taxon>
        <taxon>Fungi incertae sedis</taxon>
        <taxon>Chytridiomycota</taxon>
        <taxon>Chytridiomycota incertae sedis</taxon>
        <taxon>Monoblepharidomycetes</taxon>
        <taxon>Monoblepharidales</taxon>
        <taxon>Gonapodyaceae</taxon>
        <taxon>Gonapodya</taxon>
    </lineage>
</organism>
<feature type="region of interest" description="Disordered" evidence="6">
    <location>
        <begin position="199"/>
        <end position="220"/>
    </location>
</feature>